<dbReference type="InterPro" id="IPR009739">
    <property type="entry name" value="LprI-like_N"/>
</dbReference>
<reference evidence="3" key="1">
    <citation type="journal article" date="2019" name="Int. J. Syst. Evol. Microbiol.">
        <title>The Global Catalogue of Microorganisms (GCM) 10K type strain sequencing project: providing services to taxonomists for standard genome sequencing and annotation.</title>
        <authorList>
            <consortium name="The Broad Institute Genomics Platform"/>
            <consortium name="The Broad Institute Genome Sequencing Center for Infectious Disease"/>
            <person name="Wu L."/>
            <person name="Ma J."/>
        </authorList>
    </citation>
    <scope>NUCLEOTIDE SEQUENCE [LARGE SCALE GENOMIC DNA]</scope>
    <source>
        <strain evidence="3">JCM 19212</strain>
    </source>
</reference>
<proteinExistence type="predicted"/>
<dbReference type="Pfam" id="PF07007">
    <property type="entry name" value="LprI"/>
    <property type="match status" value="1"/>
</dbReference>
<dbReference type="Proteomes" id="UP001501083">
    <property type="component" value="Unassembled WGS sequence"/>
</dbReference>
<feature type="domain" description="Lysozyme inhibitor LprI-like N-terminal" evidence="1">
    <location>
        <begin position="90"/>
        <end position="179"/>
    </location>
</feature>
<dbReference type="RefSeq" id="WP_158983845.1">
    <property type="nucleotide sequence ID" value="NZ_BAABKY010000006.1"/>
</dbReference>
<name>A0ABP9LTC9_9GAMM</name>
<sequence length="188" mass="21702">MEKFIYLFIGAALTWMFYFVQRRVERRSAVETIERNQKLLDLKQGLDHANTNLDDLRRFEQRLIGKAESAARIADNYFTKAEEVARQSDDAAVTQGDMNDQALAQFQRADARLGTVVAHLRRQLDDETLAVFDDAHRSWLQFRDRYARFVSQSYSGGSIRPLIHAVTLESITELWTNELETQLGDESV</sequence>
<evidence type="ECO:0000313" key="3">
    <source>
        <dbReference type="Proteomes" id="UP001501083"/>
    </source>
</evidence>
<evidence type="ECO:0000259" key="1">
    <source>
        <dbReference type="Pfam" id="PF07007"/>
    </source>
</evidence>
<protein>
    <recommendedName>
        <fullName evidence="1">Lysozyme inhibitor LprI-like N-terminal domain-containing protein</fullName>
    </recommendedName>
</protein>
<dbReference type="Gene3D" id="1.20.1270.180">
    <property type="match status" value="1"/>
</dbReference>
<gene>
    <name evidence="2" type="ORF">GCM10025759_35260</name>
</gene>
<comment type="caution">
    <text evidence="2">The sequence shown here is derived from an EMBL/GenBank/DDBJ whole genome shotgun (WGS) entry which is preliminary data.</text>
</comment>
<organism evidence="2 3">
    <name type="scientific">Lysobacter panacisoli</name>
    <dbReference type="NCBI Taxonomy" id="1255263"/>
    <lineage>
        <taxon>Bacteria</taxon>
        <taxon>Pseudomonadati</taxon>
        <taxon>Pseudomonadota</taxon>
        <taxon>Gammaproteobacteria</taxon>
        <taxon>Lysobacterales</taxon>
        <taxon>Lysobacteraceae</taxon>
        <taxon>Lysobacter</taxon>
    </lineage>
</organism>
<accession>A0ABP9LTC9</accession>
<keyword evidence="3" id="KW-1185">Reference proteome</keyword>
<dbReference type="EMBL" id="BAABKY010000006">
    <property type="protein sequence ID" value="GAA5082938.1"/>
    <property type="molecule type" value="Genomic_DNA"/>
</dbReference>
<evidence type="ECO:0000313" key="2">
    <source>
        <dbReference type="EMBL" id="GAA5082938.1"/>
    </source>
</evidence>